<dbReference type="CDD" id="cd00299">
    <property type="entry name" value="GST_C_family"/>
    <property type="match status" value="1"/>
</dbReference>
<dbReference type="Gene3D" id="3.40.30.10">
    <property type="entry name" value="Glutaredoxin"/>
    <property type="match status" value="1"/>
</dbReference>
<name>A0A9N8ELR2_9STRA</name>
<evidence type="ECO:0000313" key="3">
    <source>
        <dbReference type="Proteomes" id="UP001153069"/>
    </source>
</evidence>
<dbReference type="PANTHER" id="PTHR43968:SF6">
    <property type="entry name" value="GLUTATHIONE S-TRANSFERASE OMEGA"/>
    <property type="match status" value="1"/>
</dbReference>
<accession>A0A9N8ELR2</accession>
<evidence type="ECO:0000313" key="2">
    <source>
        <dbReference type="EMBL" id="CAB9522369.1"/>
    </source>
</evidence>
<dbReference type="OrthoDB" id="202518at2759"/>
<dbReference type="InterPro" id="IPR036282">
    <property type="entry name" value="Glutathione-S-Trfase_C_sf"/>
</dbReference>
<evidence type="ECO:0000259" key="1">
    <source>
        <dbReference type="PROSITE" id="PS50405"/>
    </source>
</evidence>
<sequence length="178" mass="19705">MDDDTILCESLVVSEYVVEEFGGSLIPSSPKDRATMRLFTELCGSNFAYFSLLRAKEDKLEAALKTFQEGLVATNAFLKHHSSGGPFLLGEQFTLAEVSVAPFVQRACIILPAFTSNTNVVVNPRQICDELGLDHLKAWIEAVMARPSVIATGVPEEDLVKGTKRMLERFAEMEKKFD</sequence>
<feature type="domain" description="GST C-terminal" evidence="1">
    <location>
        <begin position="29"/>
        <end position="177"/>
    </location>
</feature>
<dbReference type="AlphaFoldDB" id="A0A9N8ELR2"/>
<comment type="caution">
    <text evidence="2">The sequence shown here is derived from an EMBL/GenBank/DDBJ whole genome shotgun (WGS) entry which is preliminary data.</text>
</comment>
<dbReference type="PANTHER" id="PTHR43968">
    <property type="match status" value="1"/>
</dbReference>
<dbReference type="Gene3D" id="1.20.1050.10">
    <property type="match status" value="1"/>
</dbReference>
<dbReference type="EMBL" id="CAICTM010001293">
    <property type="protein sequence ID" value="CAB9522369.1"/>
    <property type="molecule type" value="Genomic_DNA"/>
</dbReference>
<organism evidence="2 3">
    <name type="scientific">Seminavis robusta</name>
    <dbReference type="NCBI Taxonomy" id="568900"/>
    <lineage>
        <taxon>Eukaryota</taxon>
        <taxon>Sar</taxon>
        <taxon>Stramenopiles</taxon>
        <taxon>Ochrophyta</taxon>
        <taxon>Bacillariophyta</taxon>
        <taxon>Bacillariophyceae</taxon>
        <taxon>Bacillariophycidae</taxon>
        <taxon>Naviculales</taxon>
        <taxon>Naviculaceae</taxon>
        <taxon>Seminavis</taxon>
    </lineage>
</organism>
<dbReference type="Pfam" id="PF13410">
    <property type="entry name" value="GST_C_2"/>
    <property type="match status" value="1"/>
</dbReference>
<dbReference type="SUPFAM" id="SSF47616">
    <property type="entry name" value="GST C-terminal domain-like"/>
    <property type="match status" value="1"/>
</dbReference>
<gene>
    <name evidence="2" type="ORF">SEMRO_1295_G260280.1</name>
</gene>
<dbReference type="GO" id="GO:0005737">
    <property type="term" value="C:cytoplasm"/>
    <property type="evidence" value="ECO:0007669"/>
    <property type="project" value="TreeGrafter"/>
</dbReference>
<keyword evidence="3" id="KW-1185">Reference proteome</keyword>
<dbReference type="PROSITE" id="PS50405">
    <property type="entry name" value="GST_CTER"/>
    <property type="match status" value="1"/>
</dbReference>
<dbReference type="InterPro" id="IPR050983">
    <property type="entry name" value="GST_Omega/HSP26"/>
</dbReference>
<reference evidence="2" key="1">
    <citation type="submission" date="2020-06" db="EMBL/GenBank/DDBJ databases">
        <authorList>
            <consortium name="Plant Systems Biology data submission"/>
        </authorList>
    </citation>
    <scope>NUCLEOTIDE SEQUENCE</scope>
    <source>
        <strain evidence="2">D6</strain>
    </source>
</reference>
<proteinExistence type="predicted"/>
<protein>
    <submittedName>
        <fullName evidence="2">Glutathione</fullName>
    </submittedName>
</protein>
<dbReference type="Proteomes" id="UP001153069">
    <property type="component" value="Unassembled WGS sequence"/>
</dbReference>
<dbReference type="InterPro" id="IPR010987">
    <property type="entry name" value="Glutathione-S-Trfase_C-like"/>
</dbReference>